<comment type="catalytic activity">
    <reaction evidence="10">
        <text>3-hydroxypropanoate + NADP(+) = 3-oxopropanoate + NADPH + H(+)</text>
        <dbReference type="Rhea" id="RHEA:26438"/>
        <dbReference type="ChEBI" id="CHEBI:15378"/>
        <dbReference type="ChEBI" id="CHEBI:16510"/>
        <dbReference type="ChEBI" id="CHEBI:33190"/>
        <dbReference type="ChEBI" id="CHEBI:57783"/>
        <dbReference type="ChEBI" id="CHEBI:58349"/>
        <dbReference type="EC" id="1.1.1.298"/>
    </reaction>
</comment>
<dbReference type="PRINTS" id="PR00080">
    <property type="entry name" value="SDRFAMILY"/>
</dbReference>
<proteinExistence type="inferred from homology"/>
<evidence type="ECO:0000313" key="11">
    <source>
        <dbReference type="EMBL" id="CAB4588575.1"/>
    </source>
</evidence>
<dbReference type="CDD" id="cd05233">
    <property type="entry name" value="SDR_c"/>
    <property type="match status" value="1"/>
</dbReference>
<dbReference type="EMBL" id="CAEZXT010000005">
    <property type="protein sequence ID" value="CAB4689066.1"/>
    <property type="molecule type" value="Genomic_DNA"/>
</dbReference>
<evidence type="ECO:0000313" key="13">
    <source>
        <dbReference type="EMBL" id="CAB4689066.1"/>
    </source>
</evidence>
<dbReference type="GO" id="GO:0035527">
    <property type="term" value="F:3-hydroxypropionate dehydrogenase (NADP+) activity"/>
    <property type="evidence" value="ECO:0007669"/>
    <property type="project" value="UniProtKB-EC"/>
</dbReference>
<comment type="function">
    <text evidence="9">NADP-dependent dehydrogenase with broad substrate specificity acting on 3-hydroxy acids. Catalyzes the NADP-dependent oxidation of L-allo-threonine to L-2-amino-3-keto-butyrate, which is spontaneously decarboxylated into aminoacetone. Also acts on D-threonine, L-serine, D-serine, D-3-hydroxyisobutyrate, L-3-hydroxyisobutyrate, D-glycerate and L-glycerate. Able to catalyze the reduction of the malonic semialdehyde to 3-hydroxypropionic acid. YdfG is apparently supplementing RutE, the presumed malonic semialdehyde reductase involved in pyrimidine degradation since both are able to detoxify malonic semialdehyde.</text>
</comment>
<accession>A0A6J6NSD3</accession>
<evidence type="ECO:0000313" key="14">
    <source>
        <dbReference type="EMBL" id="CAB4785911.1"/>
    </source>
</evidence>
<evidence type="ECO:0000256" key="4">
    <source>
        <dbReference type="ARBA" id="ARBA00044050"/>
    </source>
</evidence>
<dbReference type="EMBL" id="CAFBQZ010000051">
    <property type="protein sequence ID" value="CAB5073435.1"/>
    <property type="molecule type" value="Genomic_DNA"/>
</dbReference>
<dbReference type="PANTHER" id="PTHR43086">
    <property type="entry name" value="VERY-LONG-CHAIN 3-OXOOACYL-COA REDUCTASE"/>
    <property type="match status" value="1"/>
</dbReference>
<dbReference type="Pfam" id="PF00106">
    <property type="entry name" value="adh_short"/>
    <property type="match status" value="1"/>
</dbReference>
<dbReference type="Gene3D" id="3.40.50.720">
    <property type="entry name" value="NAD(P)-binding Rossmann-like Domain"/>
    <property type="match status" value="1"/>
</dbReference>
<evidence type="ECO:0000313" key="12">
    <source>
        <dbReference type="EMBL" id="CAB4657576.1"/>
    </source>
</evidence>
<dbReference type="PRINTS" id="PR00081">
    <property type="entry name" value="GDHRDH"/>
</dbReference>
<evidence type="ECO:0000256" key="7">
    <source>
        <dbReference type="ARBA" id="ARBA00044271"/>
    </source>
</evidence>
<reference evidence="13" key="1">
    <citation type="submission" date="2020-05" db="EMBL/GenBank/DDBJ databases">
        <authorList>
            <person name="Chiriac C."/>
            <person name="Salcher M."/>
            <person name="Ghai R."/>
            <person name="Kavagutti S V."/>
        </authorList>
    </citation>
    <scope>NUCLEOTIDE SEQUENCE</scope>
</reference>
<dbReference type="InterPro" id="IPR036291">
    <property type="entry name" value="NAD(P)-bd_dom_sf"/>
</dbReference>
<keyword evidence="2" id="KW-0560">Oxidoreductase</keyword>
<sequence>MSTRSSSGYALITGATAGIGASFAQLLAEEGFNVVLVARDKSRLDSTADHLSKTYGVTCEVIQADLSTDEGVSRTERRLMSLSEPINVLINNAGFGINKSFLLSDIEAEKQLLEVLVQTPMRLMHAVLPIMKSENSGTVINVSSVAGWIAGGTYSAAKSYLTVLSESLHTELRGTNVQVTALCPGFTRTEFHQRGRMKMQALPSFMWLKSEDVVAQAWKDSQKGKALSVPGWQYVILSFITRFGPRPIIRKIGMNVRVRQRQK</sequence>
<comment type="similarity">
    <text evidence="1">Belongs to the short-chain dehydrogenases/reductases (SDR) family.</text>
</comment>
<dbReference type="EMBL" id="CAEZUA010000037">
    <property type="protein sequence ID" value="CAB4588575.1"/>
    <property type="molecule type" value="Genomic_DNA"/>
</dbReference>
<evidence type="ECO:0000256" key="6">
    <source>
        <dbReference type="ARBA" id="ARBA00044065"/>
    </source>
</evidence>
<dbReference type="InterPro" id="IPR002347">
    <property type="entry name" value="SDR_fam"/>
</dbReference>
<evidence type="ECO:0000313" key="15">
    <source>
        <dbReference type="EMBL" id="CAB4797984.1"/>
    </source>
</evidence>
<dbReference type="EMBL" id="CAEZWS010000006">
    <property type="protein sequence ID" value="CAB4657576.1"/>
    <property type="molecule type" value="Genomic_DNA"/>
</dbReference>
<evidence type="ECO:0000256" key="2">
    <source>
        <dbReference type="ARBA" id="ARBA00023002"/>
    </source>
</evidence>
<evidence type="ECO:0000256" key="9">
    <source>
        <dbReference type="ARBA" id="ARBA00045650"/>
    </source>
</evidence>
<evidence type="ECO:0000256" key="8">
    <source>
        <dbReference type="ARBA" id="ARBA00044349"/>
    </source>
</evidence>
<dbReference type="InterPro" id="IPR020904">
    <property type="entry name" value="Sc_DH/Rdtase_CS"/>
</dbReference>
<dbReference type="PANTHER" id="PTHR43086:SF3">
    <property type="entry name" value="NADP-DEPENDENT 3-HYDROXY ACID DEHYDROGENASE YDFG"/>
    <property type="match status" value="1"/>
</dbReference>
<evidence type="ECO:0000256" key="1">
    <source>
        <dbReference type="ARBA" id="ARBA00006484"/>
    </source>
</evidence>
<evidence type="ECO:0000256" key="3">
    <source>
        <dbReference type="ARBA" id="ARBA00043812"/>
    </source>
</evidence>
<evidence type="ECO:0000256" key="10">
    <source>
        <dbReference type="ARBA" id="ARBA00047274"/>
    </source>
</evidence>
<protein>
    <recommendedName>
        <fullName evidence="6">NADP-dependent 3-hydroxy acid dehydrogenase YdfG</fullName>
        <ecNumber evidence="4">1.1.1.298</ecNumber>
        <ecNumber evidence="5">1.1.1.381</ecNumber>
    </recommendedName>
    <alternativeName>
        <fullName evidence="8">L-allo-threonine dehydrogenase</fullName>
    </alternativeName>
    <alternativeName>
        <fullName evidence="7">Malonic semialdehyde reductase</fullName>
    </alternativeName>
</protein>
<comment type="catalytic activity">
    <reaction evidence="3">
        <text>L-allo-threonine + NADP(+) = aminoacetone + CO2 + NADPH</text>
        <dbReference type="Rhea" id="RHEA:43524"/>
        <dbReference type="ChEBI" id="CHEBI:16526"/>
        <dbReference type="ChEBI" id="CHEBI:57783"/>
        <dbReference type="ChEBI" id="CHEBI:58320"/>
        <dbReference type="ChEBI" id="CHEBI:58349"/>
        <dbReference type="ChEBI" id="CHEBI:58585"/>
        <dbReference type="EC" id="1.1.1.381"/>
    </reaction>
</comment>
<name>A0A6J6NSD3_9ZZZZ</name>
<evidence type="ECO:0000256" key="5">
    <source>
        <dbReference type="ARBA" id="ARBA00044059"/>
    </source>
</evidence>
<evidence type="ECO:0000313" key="17">
    <source>
        <dbReference type="EMBL" id="CAB5073435.1"/>
    </source>
</evidence>
<dbReference type="EMBL" id="CAFAAR010000014">
    <property type="protein sequence ID" value="CAB4797984.1"/>
    <property type="molecule type" value="Genomic_DNA"/>
</dbReference>
<dbReference type="EC" id="1.1.1.298" evidence="4"/>
<dbReference type="PROSITE" id="PS00061">
    <property type="entry name" value="ADH_SHORT"/>
    <property type="match status" value="1"/>
</dbReference>
<dbReference type="EMBL" id="CAEZZZ010000104">
    <property type="protein sequence ID" value="CAB4785911.1"/>
    <property type="molecule type" value="Genomic_DNA"/>
</dbReference>
<dbReference type="EC" id="1.1.1.381" evidence="5"/>
<organism evidence="13">
    <name type="scientific">freshwater metagenome</name>
    <dbReference type="NCBI Taxonomy" id="449393"/>
    <lineage>
        <taxon>unclassified sequences</taxon>
        <taxon>metagenomes</taxon>
        <taxon>ecological metagenomes</taxon>
    </lineage>
</organism>
<gene>
    <name evidence="11" type="ORF">UFOPK1773_00686</name>
    <name evidence="12" type="ORF">UFOPK2288_00217</name>
    <name evidence="13" type="ORF">UFOPK2589_00135</name>
    <name evidence="14" type="ORF">UFOPK2931_01066</name>
    <name evidence="15" type="ORF">UFOPK3056_00312</name>
    <name evidence="16" type="ORF">UFOPK4074_00096</name>
    <name evidence="17" type="ORF">UFOPK4372_00736</name>
</gene>
<evidence type="ECO:0000313" key="16">
    <source>
        <dbReference type="EMBL" id="CAB5002431.1"/>
    </source>
</evidence>
<dbReference type="SUPFAM" id="SSF51735">
    <property type="entry name" value="NAD(P)-binding Rossmann-fold domains"/>
    <property type="match status" value="1"/>
</dbReference>
<dbReference type="AlphaFoldDB" id="A0A6J6NSD3"/>
<dbReference type="EMBL" id="CAFBPG010000004">
    <property type="protein sequence ID" value="CAB5002431.1"/>
    <property type="molecule type" value="Genomic_DNA"/>
</dbReference>
<dbReference type="PIRSF" id="PIRSF000126">
    <property type="entry name" value="11-beta-HSD1"/>
    <property type="match status" value="1"/>
</dbReference>